<evidence type="ECO:0000313" key="1">
    <source>
        <dbReference type="EMBL" id="MFC5508351.1"/>
    </source>
</evidence>
<evidence type="ECO:0008006" key="3">
    <source>
        <dbReference type="Google" id="ProtNLM"/>
    </source>
</evidence>
<dbReference type="Proteomes" id="UP001596060">
    <property type="component" value="Unassembled WGS sequence"/>
</dbReference>
<accession>A0ABW0P6Q8</accession>
<organism evidence="1 2">
    <name type="scientific">Bosea massiliensis</name>
    <dbReference type="NCBI Taxonomy" id="151419"/>
    <lineage>
        <taxon>Bacteria</taxon>
        <taxon>Pseudomonadati</taxon>
        <taxon>Pseudomonadota</taxon>
        <taxon>Alphaproteobacteria</taxon>
        <taxon>Hyphomicrobiales</taxon>
        <taxon>Boseaceae</taxon>
        <taxon>Bosea</taxon>
    </lineage>
</organism>
<comment type="caution">
    <text evidence="1">The sequence shown here is derived from an EMBL/GenBank/DDBJ whole genome shotgun (WGS) entry which is preliminary data.</text>
</comment>
<dbReference type="EMBL" id="JBHSLU010000082">
    <property type="protein sequence ID" value="MFC5508351.1"/>
    <property type="molecule type" value="Genomic_DNA"/>
</dbReference>
<reference evidence="2" key="1">
    <citation type="journal article" date="2019" name="Int. J. Syst. Evol. Microbiol.">
        <title>The Global Catalogue of Microorganisms (GCM) 10K type strain sequencing project: providing services to taxonomists for standard genome sequencing and annotation.</title>
        <authorList>
            <consortium name="The Broad Institute Genomics Platform"/>
            <consortium name="The Broad Institute Genome Sequencing Center for Infectious Disease"/>
            <person name="Wu L."/>
            <person name="Ma J."/>
        </authorList>
    </citation>
    <scope>NUCLEOTIDE SEQUENCE [LARGE SCALE GENOMIC DNA]</scope>
    <source>
        <strain evidence="2">CCUG 43117</strain>
    </source>
</reference>
<name>A0ABW0P6Q8_9HYPH</name>
<keyword evidence="2" id="KW-1185">Reference proteome</keyword>
<evidence type="ECO:0000313" key="2">
    <source>
        <dbReference type="Proteomes" id="UP001596060"/>
    </source>
</evidence>
<dbReference type="RefSeq" id="WP_377817760.1">
    <property type="nucleotide sequence ID" value="NZ_JBHSLU010000082.1"/>
</dbReference>
<protein>
    <recommendedName>
        <fullName evidence="3">WYL domain-containing protein</fullName>
    </recommendedName>
</protein>
<proteinExistence type="predicted"/>
<sequence length="269" mass="28955">MTIEDMRQNALDESEVAALRALGLTDNELHEGPLSDRVRSWAAAYIRATLDDPRTAGDGGHKGVRETLRRKAHAAGADAAADPKATLKVVTALRFDVPMLASHYEAGRYVPEPGTIRAVWRYRYRSAAGGAVAKVAPILDVGGGRSWRAPKWPRLCEDPRVEAVGSTYRLAVACDLVGRPDLLELEGAAVEKRRQIAAIRDIADLDGGAAITVFDLGQDGHWSIQLVATSGNKGSLQLTGIVQELVAILETQALLFARSGKKFVPSKID</sequence>
<gene>
    <name evidence="1" type="ORF">ACFPN9_24200</name>
</gene>